<dbReference type="AlphaFoldDB" id="A0A1R3RNM0"/>
<reference evidence="3" key="1">
    <citation type="journal article" date="2017" name="Genome Biol.">
        <title>Comparative genomics reveals high biological diversity and specific adaptations in the industrially and medically important fungal genus Aspergillus.</title>
        <authorList>
            <person name="de Vries R.P."/>
            <person name="Riley R."/>
            <person name="Wiebenga A."/>
            <person name="Aguilar-Osorio G."/>
            <person name="Amillis S."/>
            <person name="Uchima C.A."/>
            <person name="Anderluh G."/>
            <person name="Asadollahi M."/>
            <person name="Askin M."/>
            <person name="Barry K."/>
            <person name="Battaglia E."/>
            <person name="Bayram O."/>
            <person name="Benocci T."/>
            <person name="Braus-Stromeyer S.A."/>
            <person name="Caldana C."/>
            <person name="Canovas D."/>
            <person name="Cerqueira G.C."/>
            <person name="Chen F."/>
            <person name="Chen W."/>
            <person name="Choi C."/>
            <person name="Clum A."/>
            <person name="Dos Santos R.A."/>
            <person name="Damasio A.R."/>
            <person name="Diallinas G."/>
            <person name="Emri T."/>
            <person name="Fekete E."/>
            <person name="Flipphi M."/>
            <person name="Freyberg S."/>
            <person name="Gallo A."/>
            <person name="Gournas C."/>
            <person name="Habgood R."/>
            <person name="Hainaut M."/>
            <person name="Harispe M.L."/>
            <person name="Henrissat B."/>
            <person name="Hilden K.S."/>
            <person name="Hope R."/>
            <person name="Hossain A."/>
            <person name="Karabika E."/>
            <person name="Karaffa L."/>
            <person name="Karanyi Z."/>
            <person name="Krasevec N."/>
            <person name="Kuo A."/>
            <person name="Kusch H."/>
            <person name="LaButti K."/>
            <person name="Lagendijk E.L."/>
            <person name="Lapidus A."/>
            <person name="Levasseur A."/>
            <person name="Lindquist E."/>
            <person name="Lipzen A."/>
            <person name="Logrieco A.F."/>
            <person name="MacCabe A."/>
            <person name="Maekelae M.R."/>
            <person name="Malavazi I."/>
            <person name="Melin P."/>
            <person name="Meyer V."/>
            <person name="Mielnichuk N."/>
            <person name="Miskei M."/>
            <person name="Molnar A.P."/>
            <person name="Mule G."/>
            <person name="Ngan C.Y."/>
            <person name="Orejas M."/>
            <person name="Orosz E."/>
            <person name="Ouedraogo J.P."/>
            <person name="Overkamp K.M."/>
            <person name="Park H.-S."/>
            <person name="Perrone G."/>
            <person name="Piumi F."/>
            <person name="Punt P.J."/>
            <person name="Ram A.F."/>
            <person name="Ramon A."/>
            <person name="Rauscher S."/>
            <person name="Record E."/>
            <person name="Riano-Pachon D.M."/>
            <person name="Robert V."/>
            <person name="Roehrig J."/>
            <person name="Ruller R."/>
            <person name="Salamov A."/>
            <person name="Salih N.S."/>
            <person name="Samson R.A."/>
            <person name="Sandor E."/>
            <person name="Sanguinetti M."/>
            <person name="Schuetze T."/>
            <person name="Sepcic K."/>
            <person name="Shelest E."/>
            <person name="Sherlock G."/>
            <person name="Sophianopoulou V."/>
            <person name="Squina F.M."/>
            <person name="Sun H."/>
            <person name="Susca A."/>
            <person name="Todd R.B."/>
            <person name="Tsang A."/>
            <person name="Unkles S.E."/>
            <person name="van de Wiele N."/>
            <person name="van Rossen-Uffink D."/>
            <person name="Oliveira J.V."/>
            <person name="Vesth T.C."/>
            <person name="Visser J."/>
            <person name="Yu J.-H."/>
            <person name="Zhou M."/>
            <person name="Andersen M.R."/>
            <person name="Archer D.B."/>
            <person name="Baker S.E."/>
            <person name="Benoit I."/>
            <person name="Brakhage A.A."/>
            <person name="Braus G.H."/>
            <person name="Fischer R."/>
            <person name="Frisvad J.C."/>
            <person name="Goldman G.H."/>
            <person name="Houbraken J."/>
            <person name="Oakley B."/>
            <person name="Pocsi I."/>
            <person name="Scazzocchio C."/>
            <person name="Seiboth B."/>
            <person name="vanKuyk P.A."/>
            <person name="Wortman J."/>
            <person name="Dyer P.S."/>
            <person name="Grigoriev I.V."/>
        </authorList>
    </citation>
    <scope>NUCLEOTIDE SEQUENCE [LARGE SCALE GENOMIC DNA]</scope>
    <source>
        <strain evidence="3">ITEM 5010</strain>
    </source>
</reference>
<gene>
    <name evidence="2" type="ORF">ASPCADRAFT_5406</name>
</gene>
<evidence type="ECO:0000313" key="3">
    <source>
        <dbReference type="Proteomes" id="UP000188318"/>
    </source>
</evidence>
<organism evidence="2 3">
    <name type="scientific">Aspergillus carbonarius (strain ITEM 5010)</name>
    <dbReference type="NCBI Taxonomy" id="602072"/>
    <lineage>
        <taxon>Eukaryota</taxon>
        <taxon>Fungi</taxon>
        <taxon>Dikarya</taxon>
        <taxon>Ascomycota</taxon>
        <taxon>Pezizomycotina</taxon>
        <taxon>Eurotiomycetes</taxon>
        <taxon>Eurotiomycetidae</taxon>
        <taxon>Eurotiales</taxon>
        <taxon>Aspergillaceae</taxon>
        <taxon>Aspergillus</taxon>
        <taxon>Aspergillus subgen. Circumdati</taxon>
    </lineage>
</organism>
<feature type="compositionally biased region" description="Basic and acidic residues" evidence="1">
    <location>
        <begin position="29"/>
        <end position="52"/>
    </location>
</feature>
<feature type="region of interest" description="Disordered" evidence="1">
    <location>
        <begin position="29"/>
        <end position="65"/>
    </location>
</feature>
<dbReference type="VEuPathDB" id="FungiDB:ASPCADRAFT_5406"/>
<protein>
    <submittedName>
        <fullName evidence="2">Uncharacterized protein</fullName>
    </submittedName>
</protein>
<keyword evidence="3" id="KW-1185">Reference proteome</keyword>
<evidence type="ECO:0000256" key="1">
    <source>
        <dbReference type="SAM" id="MobiDB-lite"/>
    </source>
</evidence>
<dbReference type="OrthoDB" id="10621264at2759"/>
<proteinExistence type="predicted"/>
<name>A0A1R3RNM0_ASPC5</name>
<sequence>MDRDPAYPSPADHLHMICFGVEVKNPCCDQDKETSKTTKGPERSKLTDHELYNKPPTRGEQQSWRRLDVNVDDGDGSLWDATAPTLNMSTMDGCGSLRVPKK</sequence>
<dbReference type="Proteomes" id="UP000188318">
    <property type="component" value="Unassembled WGS sequence"/>
</dbReference>
<evidence type="ECO:0000313" key="2">
    <source>
        <dbReference type="EMBL" id="OOF96074.1"/>
    </source>
</evidence>
<accession>A0A1R3RNM0</accession>
<dbReference type="EMBL" id="KV907499">
    <property type="protein sequence ID" value="OOF96074.1"/>
    <property type="molecule type" value="Genomic_DNA"/>
</dbReference>